<sequence>MVVIADKGFGSEANFEMLEANKLKYIVPLKRNNGLFIRDKLKTGNKDAFDGYFMFNGRVIWYYSYEVDGKKLLVYLDNDLKNEEEKDYIRRIESNYDDYTREGFLEKQYDFGTIIFRTNLDENAEKLYCLYKSRGEIEQSFDFLKNLLELDVVYLQDKYAVEAWAFINHISLMLAFLIYNLLRSGNQLSTYSISDFIFHLKYIHKVKVNNSWLTSEISGKTIKLLTSLDLHIT</sequence>
<feature type="domain" description="Transposase IS4-like" evidence="1">
    <location>
        <begin position="2"/>
        <end position="174"/>
    </location>
</feature>
<dbReference type="InterPro" id="IPR002559">
    <property type="entry name" value="Transposase_11"/>
</dbReference>
<dbReference type="AlphaFoldDB" id="A0A645G7Z9"/>
<evidence type="ECO:0000313" key="2">
    <source>
        <dbReference type="EMBL" id="MPN22092.1"/>
    </source>
</evidence>
<dbReference type="GO" id="GO:0003677">
    <property type="term" value="F:DNA binding"/>
    <property type="evidence" value="ECO:0007669"/>
    <property type="project" value="InterPro"/>
</dbReference>
<reference evidence="2" key="1">
    <citation type="submission" date="2019-08" db="EMBL/GenBank/DDBJ databases">
        <authorList>
            <person name="Kucharzyk K."/>
            <person name="Murdoch R.W."/>
            <person name="Higgins S."/>
            <person name="Loffler F."/>
        </authorList>
    </citation>
    <scope>NUCLEOTIDE SEQUENCE</scope>
</reference>
<dbReference type="PANTHER" id="PTHR33258:SF1">
    <property type="entry name" value="TRANSPOSASE INSL FOR INSERTION SEQUENCE ELEMENT IS186A-RELATED"/>
    <property type="match status" value="1"/>
</dbReference>
<organism evidence="2">
    <name type="scientific">bioreactor metagenome</name>
    <dbReference type="NCBI Taxonomy" id="1076179"/>
    <lineage>
        <taxon>unclassified sequences</taxon>
        <taxon>metagenomes</taxon>
        <taxon>ecological metagenomes</taxon>
    </lineage>
</organism>
<dbReference type="SUPFAM" id="SSF53098">
    <property type="entry name" value="Ribonuclease H-like"/>
    <property type="match status" value="1"/>
</dbReference>
<gene>
    <name evidence="2" type="ORF">SDC9_169475</name>
</gene>
<dbReference type="Pfam" id="PF01609">
    <property type="entry name" value="DDE_Tnp_1"/>
    <property type="match status" value="1"/>
</dbReference>
<proteinExistence type="predicted"/>
<dbReference type="PANTHER" id="PTHR33258">
    <property type="entry name" value="TRANSPOSASE INSL FOR INSERTION SEQUENCE ELEMENT IS186A-RELATED"/>
    <property type="match status" value="1"/>
</dbReference>
<protein>
    <submittedName>
        <fullName evidence="2">IS1634 family transposase ISTvo4</fullName>
    </submittedName>
</protein>
<accession>A0A645G7Z9</accession>
<comment type="caution">
    <text evidence="2">The sequence shown here is derived from an EMBL/GenBank/DDBJ whole genome shotgun (WGS) entry which is preliminary data.</text>
</comment>
<dbReference type="InterPro" id="IPR012337">
    <property type="entry name" value="RNaseH-like_sf"/>
</dbReference>
<name>A0A645G7Z9_9ZZZZ</name>
<evidence type="ECO:0000259" key="1">
    <source>
        <dbReference type="Pfam" id="PF01609"/>
    </source>
</evidence>
<dbReference type="EMBL" id="VSSQ01070247">
    <property type="protein sequence ID" value="MPN22092.1"/>
    <property type="molecule type" value="Genomic_DNA"/>
</dbReference>
<dbReference type="GO" id="GO:0006313">
    <property type="term" value="P:DNA transposition"/>
    <property type="evidence" value="ECO:0007669"/>
    <property type="project" value="InterPro"/>
</dbReference>
<dbReference type="GO" id="GO:0004803">
    <property type="term" value="F:transposase activity"/>
    <property type="evidence" value="ECO:0007669"/>
    <property type="project" value="InterPro"/>
</dbReference>